<keyword evidence="2" id="KW-0812">Transmembrane</keyword>
<evidence type="ECO:0000313" key="4">
    <source>
        <dbReference type="Proteomes" id="UP000694559"/>
    </source>
</evidence>
<reference evidence="3" key="2">
    <citation type="submission" date="2025-09" db="UniProtKB">
        <authorList>
            <consortium name="Ensembl"/>
        </authorList>
    </citation>
    <scope>IDENTIFICATION</scope>
</reference>
<dbReference type="Proteomes" id="UP000694559">
    <property type="component" value="Unplaced"/>
</dbReference>
<reference evidence="3" key="1">
    <citation type="submission" date="2025-08" db="UniProtKB">
        <authorList>
            <consortium name="Ensembl"/>
        </authorList>
    </citation>
    <scope>IDENTIFICATION</scope>
</reference>
<keyword evidence="4" id="KW-1185">Reference proteome</keyword>
<organism evidence="3 4">
    <name type="scientific">Naja naja</name>
    <name type="common">Indian cobra</name>
    <dbReference type="NCBI Taxonomy" id="35670"/>
    <lineage>
        <taxon>Eukaryota</taxon>
        <taxon>Metazoa</taxon>
        <taxon>Chordata</taxon>
        <taxon>Craniata</taxon>
        <taxon>Vertebrata</taxon>
        <taxon>Euteleostomi</taxon>
        <taxon>Lepidosauria</taxon>
        <taxon>Squamata</taxon>
        <taxon>Bifurcata</taxon>
        <taxon>Unidentata</taxon>
        <taxon>Episquamata</taxon>
        <taxon>Toxicofera</taxon>
        <taxon>Serpentes</taxon>
        <taxon>Colubroidea</taxon>
        <taxon>Elapidae</taxon>
        <taxon>Elapinae</taxon>
        <taxon>Naja</taxon>
    </lineage>
</organism>
<evidence type="ECO:0000313" key="3">
    <source>
        <dbReference type="Ensembl" id="ENSNNAP00000017851.1"/>
    </source>
</evidence>
<dbReference type="AlphaFoldDB" id="A0A8C6XRI2"/>
<evidence type="ECO:0000256" key="1">
    <source>
        <dbReference type="SAM" id="MobiDB-lite"/>
    </source>
</evidence>
<feature type="compositionally biased region" description="Polar residues" evidence="1">
    <location>
        <begin position="131"/>
        <end position="146"/>
    </location>
</feature>
<evidence type="ECO:0000256" key="2">
    <source>
        <dbReference type="SAM" id="Phobius"/>
    </source>
</evidence>
<name>A0A8C6XRI2_NAJNA</name>
<dbReference type="InterPro" id="IPR031466">
    <property type="entry name" value="MIIP"/>
</dbReference>
<feature type="region of interest" description="Disordered" evidence="1">
    <location>
        <begin position="164"/>
        <end position="254"/>
    </location>
</feature>
<dbReference type="GO" id="GO:0010972">
    <property type="term" value="P:negative regulation of G2/M transition of mitotic cell cycle"/>
    <property type="evidence" value="ECO:0007669"/>
    <property type="project" value="InterPro"/>
</dbReference>
<accession>A0A8C6XRI2</accession>
<dbReference type="PANTHER" id="PTHR34831:SF1">
    <property type="entry name" value="MIGRATION AND INVASION-INHIBITORY PROTEIN"/>
    <property type="match status" value="1"/>
</dbReference>
<dbReference type="PANTHER" id="PTHR34831">
    <property type="entry name" value="MIGRATION AND INVASION-INHIBITORY PROTEIN"/>
    <property type="match status" value="1"/>
</dbReference>
<dbReference type="Pfam" id="PF15734">
    <property type="entry name" value="MIIP"/>
    <property type="match status" value="1"/>
</dbReference>
<dbReference type="GeneTree" id="ENSGT00390000003768"/>
<protein>
    <submittedName>
        <fullName evidence="3">Migration and invasion inhibitory protein</fullName>
    </submittedName>
</protein>
<dbReference type="OMA" id="CKIPRSH"/>
<keyword evidence="2" id="KW-1133">Transmembrane helix</keyword>
<proteinExistence type="predicted"/>
<feature type="transmembrane region" description="Helical" evidence="2">
    <location>
        <begin position="30"/>
        <end position="51"/>
    </location>
</feature>
<dbReference type="Ensembl" id="ENSNNAT00000018743.1">
    <property type="protein sequence ID" value="ENSNNAP00000017851.1"/>
    <property type="gene ID" value="ENSNNAG00000011949.1"/>
</dbReference>
<keyword evidence="2" id="KW-0472">Membrane</keyword>
<dbReference type="GO" id="GO:0030336">
    <property type="term" value="P:negative regulation of cell migration"/>
    <property type="evidence" value="ECO:0007669"/>
    <property type="project" value="InterPro"/>
</dbReference>
<feature type="region of interest" description="Disordered" evidence="1">
    <location>
        <begin position="131"/>
        <end position="152"/>
    </location>
</feature>
<sequence length="478" mass="53444">MDFDVLIVSLFYFSRSSLVYEPFHNFYNCLLYLLIYFIFFVGGEITTLLPFQSGLLPFKISFQNTLKLAALQREVAQLQPPRSLTLCSFPDCGSPEMDLEQLRDLNQDLLRRLKANQEEFRKCLPFVGASSSGTPEHKQMLSSRNGIQPPFCPDVEGATLYVSETRNSQPGPDSLLSERRKGGCSPSWGPPPSPCMVLVPLGEAGSGNGETGKEDSPQKPPPAACPEAKERTGPQEELTQSPAEEERRQGTSARMLHTPKSILLTPGCKHGRARKKKDAGHVTFVSDTEEHLILGDGLSAQPFLGYDWIAGLLETDTSLSEKPEEYFAELQNFRQVNKEACIRDHGFELEDVNSSAVDQEMETDTASHQCVFCYRLNKRLFTVPTDPESACPVCKTTRAEKPPETLVEPAFVRVSFPRDTFLPTYKHKIHRRKSYEMEDNLALPSHCLAGWENPIQVSTPVVSSLDLHSSLDSRVNIR</sequence>
<dbReference type="OrthoDB" id="10002384at2759"/>